<dbReference type="RefSeq" id="WP_011341675.1">
    <property type="nucleotide sequence ID" value="NC_007498.2"/>
</dbReference>
<dbReference type="KEGG" id="pca:Pcar_1929"/>
<keyword evidence="13 16" id="KW-0418">Kinase</keyword>
<dbReference type="PRINTS" id="PR01736">
    <property type="entry name" value="PHPHTRNFRASE"/>
</dbReference>
<feature type="binding site" evidence="19">
    <location>
        <position position="436"/>
    </location>
    <ligand>
        <name>Mg(2+)</name>
        <dbReference type="ChEBI" id="CHEBI:18420"/>
    </ligand>
</feature>
<dbReference type="OrthoDB" id="9765468at2"/>
<feature type="binding site" evidence="18">
    <location>
        <begin position="459"/>
        <end position="460"/>
    </location>
    <ligand>
        <name>phosphoenolpyruvate</name>
        <dbReference type="ChEBI" id="CHEBI:58702"/>
    </ligand>
</feature>
<dbReference type="GO" id="GO:0016301">
    <property type="term" value="F:kinase activity"/>
    <property type="evidence" value="ECO:0007669"/>
    <property type="project" value="UniProtKB-KW"/>
</dbReference>
<evidence type="ECO:0000256" key="12">
    <source>
        <dbReference type="ARBA" id="ARBA00022723"/>
    </source>
</evidence>
<evidence type="ECO:0000256" key="11">
    <source>
        <dbReference type="ARBA" id="ARBA00022683"/>
    </source>
</evidence>
<accession>Q3A387</accession>
<reference evidence="24 25" key="2">
    <citation type="journal article" date="2012" name="BMC Genomics">
        <title>The genome of Pelobacter carbinolicus reveals surprising metabolic capabilities and physiological features.</title>
        <authorList>
            <person name="Aklujkar M."/>
            <person name="Haveman S.A."/>
            <person name="Didonato R.Jr."/>
            <person name="Chertkov O."/>
            <person name="Han C.S."/>
            <person name="Land M.L."/>
            <person name="Brown P."/>
            <person name="Lovley D.R."/>
        </authorList>
    </citation>
    <scope>NUCLEOTIDE SEQUENCE [LARGE SCALE GENOMIC DNA]</scope>
    <source>
        <strain evidence="25">DSM 2380 / NBRC 103641 / GraBd1</strain>
    </source>
</reference>
<feature type="transmembrane region" description="Helical" evidence="20">
    <location>
        <begin position="6"/>
        <end position="24"/>
    </location>
</feature>
<dbReference type="InterPro" id="IPR000121">
    <property type="entry name" value="PEP_util_C"/>
</dbReference>
<evidence type="ECO:0000256" key="6">
    <source>
        <dbReference type="ARBA" id="ARBA00016544"/>
    </source>
</evidence>
<dbReference type="InterPro" id="IPR006318">
    <property type="entry name" value="PTS_EI-like"/>
</dbReference>
<dbReference type="InterPro" id="IPR024692">
    <property type="entry name" value="PTS_EI"/>
</dbReference>
<evidence type="ECO:0000256" key="18">
    <source>
        <dbReference type="PIRSR" id="PIRSR000732-2"/>
    </source>
</evidence>
<dbReference type="eggNOG" id="COG1080">
    <property type="taxonomic scope" value="Bacteria"/>
</dbReference>
<feature type="domain" description="Phosphotransferase system enzyme I N-terminal" evidence="23">
    <location>
        <begin position="9"/>
        <end position="131"/>
    </location>
</feature>
<comment type="subcellular location">
    <subcellularLocation>
        <location evidence="3 16">Cytoplasm</location>
    </subcellularLocation>
</comment>
<feature type="binding site" evidence="18">
    <location>
        <position position="470"/>
    </location>
    <ligand>
        <name>phosphoenolpyruvate</name>
        <dbReference type="ChEBI" id="CHEBI:58702"/>
    </ligand>
</feature>
<dbReference type="EC" id="2.7.3.9" evidence="5 16"/>
<evidence type="ECO:0000259" key="21">
    <source>
        <dbReference type="Pfam" id="PF00391"/>
    </source>
</evidence>
<evidence type="ECO:0000256" key="3">
    <source>
        <dbReference type="ARBA" id="ARBA00004496"/>
    </source>
</evidence>
<keyword evidence="20" id="KW-0812">Transmembrane</keyword>
<protein>
    <recommendedName>
        <fullName evidence="6 16">Phosphoenolpyruvate-protein phosphotransferase</fullName>
        <ecNumber evidence="5 16">2.7.3.9</ecNumber>
    </recommendedName>
    <alternativeName>
        <fullName evidence="15 16">Phosphotransferase system, enzyme I</fullName>
    </alternativeName>
</protein>
<evidence type="ECO:0000256" key="10">
    <source>
        <dbReference type="ARBA" id="ARBA00022679"/>
    </source>
</evidence>
<comment type="catalytic activity">
    <reaction evidence="1 16">
        <text>L-histidyl-[protein] + phosphoenolpyruvate = N(pros)-phospho-L-histidyl-[protein] + pyruvate</text>
        <dbReference type="Rhea" id="RHEA:23880"/>
        <dbReference type="Rhea" id="RHEA-COMP:9745"/>
        <dbReference type="Rhea" id="RHEA-COMP:9746"/>
        <dbReference type="ChEBI" id="CHEBI:15361"/>
        <dbReference type="ChEBI" id="CHEBI:29979"/>
        <dbReference type="ChEBI" id="CHEBI:58702"/>
        <dbReference type="ChEBI" id="CHEBI:64837"/>
        <dbReference type="EC" id="2.7.3.9"/>
    </reaction>
</comment>
<organism evidence="24 25">
    <name type="scientific">Syntrophotalea carbinolica (strain DSM 2380 / NBRC 103641 / GraBd1)</name>
    <name type="common">Pelobacter carbinolicus</name>
    <dbReference type="NCBI Taxonomy" id="338963"/>
    <lineage>
        <taxon>Bacteria</taxon>
        <taxon>Pseudomonadati</taxon>
        <taxon>Thermodesulfobacteriota</taxon>
        <taxon>Desulfuromonadia</taxon>
        <taxon>Desulfuromonadales</taxon>
        <taxon>Syntrophotaleaceae</taxon>
        <taxon>Syntrophotalea</taxon>
    </lineage>
</organism>
<dbReference type="GO" id="GO:0009401">
    <property type="term" value="P:phosphoenolpyruvate-dependent sugar phosphotransferase system"/>
    <property type="evidence" value="ECO:0007669"/>
    <property type="project" value="UniProtKB-KW"/>
</dbReference>
<dbReference type="GO" id="GO:0008965">
    <property type="term" value="F:phosphoenolpyruvate-protein phosphotransferase activity"/>
    <property type="evidence" value="ECO:0007669"/>
    <property type="project" value="UniProtKB-EC"/>
</dbReference>
<evidence type="ECO:0000256" key="4">
    <source>
        <dbReference type="ARBA" id="ARBA00007837"/>
    </source>
</evidence>
<proteinExistence type="inferred from homology"/>
<dbReference type="SUPFAM" id="SSF47831">
    <property type="entry name" value="Enzyme I of the PEP:sugar phosphotransferase system HPr-binding (sub)domain"/>
    <property type="match status" value="1"/>
</dbReference>
<dbReference type="Gene3D" id="1.10.274.10">
    <property type="entry name" value="PtsI, HPr-binding domain"/>
    <property type="match status" value="1"/>
</dbReference>
<keyword evidence="11 16" id="KW-0598">Phosphotransferase system</keyword>
<keyword evidence="25" id="KW-1185">Reference proteome</keyword>
<evidence type="ECO:0000256" key="13">
    <source>
        <dbReference type="ARBA" id="ARBA00022777"/>
    </source>
</evidence>
<dbReference type="PANTHER" id="PTHR46244">
    <property type="entry name" value="PHOSPHOENOLPYRUVATE-PROTEIN PHOSPHOTRANSFERASE"/>
    <property type="match status" value="1"/>
</dbReference>
<reference evidence="25" key="1">
    <citation type="submission" date="2005-10" db="EMBL/GenBank/DDBJ databases">
        <title>Complete sequence of Pelobacter carbinolicus DSM 2380.</title>
        <authorList>
            <person name="Copeland A."/>
            <person name="Lucas S."/>
            <person name="Lapidus A."/>
            <person name="Barry K."/>
            <person name="Detter J.C."/>
            <person name="Glavina T."/>
            <person name="Hammon N."/>
            <person name="Israni S."/>
            <person name="Pitluck S."/>
            <person name="Chertkov O."/>
            <person name="Schmutz J."/>
            <person name="Larimer F."/>
            <person name="Land M."/>
            <person name="Kyrpides N."/>
            <person name="Ivanova N."/>
            <person name="Richardson P."/>
        </authorList>
    </citation>
    <scope>NUCLEOTIDE SEQUENCE [LARGE SCALE GENOMIC DNA]</scope>
    <source>
        <strain evidence="25">DSM 2380 / NBRC 103641 / GraBd1</strain>
    </source>
</reference>
<dbReference type="EMBL" id="CP000142">
    <property type="protein sequence ID" value="ABA89170.1"/>
    <property type="molecule type" value="Genomic_DNA"/>
</dbReference>
<dbReference type="SUPFAM" id="SSF52009">
    <property type="entry name" value="Phosphohistidine domain"/>
    <property type="match status" value="1"/>
</dbReference>
<feature type="domain" description="PEP-utilising enzyme C-terminal" evidence="22">
    <location>
        <begin position="257"/>
        <end position="545"/>
    </location>
</feature>
<evidence type="ECO:0000256" key="16">
    <source>
        <dbReference type="PIRNR" id="PIRNR000732"/>
    </source>
</evidence>
<evidence type="ECO:0000256" key="19">
    <source>
        <dbReference type="PIRSR" id="PIRSR000732-3"/>
    </source>
</evidence>
<evidence type="ECO:0000256" key="1">
    <source>
        <dbReference type="ARBA" id="ARBA00000683"/>
    </source>
</evidence>
<evidence type="ECO:0000313" key="25">
    <source>
        <dbReference type="Proteomes" id="UP000002534"/>
    </source>
</evidence>
<keyword evidence="12 16" id="KW-0479">Metal-binding</keyword>
<evidence type="ECO:0000256" key="9">
    <source>
        <dbReference type="ARBA" id="ARBA00022597"/>
    </source>
</evidence>
<evidence type="ECO:0000256" key="5">
    <source>
        <dbReference type="ARBA" id="ARBA00012232"/>
    </source>
</evidence>
<dbReference type="AlphaFoldDB" id="Q3A387"/>
<keyword evidence="20" id="KW-1133">Transmembrane helix</keyword>
<dbReference type="InterPro" id="IPR008279">
    <property type="entry name" value="PEP-util_enz_mobile_dom"/>
</dbReference>
<dbReference type="PROSITE" id="PS00370">
    <property type="entry name" value="PEP_ENZYMES_PHOS_SITE"/>
    <property type="match status" value="1"/>
</dbReference>
<evidence type="ECO:0000256" key="14">
    <source>
        <dbReference type="ARBA" id="ARBA00022842"/>
    </source>
</evidence>
<dbReference type="Gene3D" id="3.50.30.10">
    <property type="entry name" value="Phosphohistidine domain"/>
    <property type="match status" value="1"/>
</dbReference>
<dbReference type="Gene3D" id="3.20.20.60">
    <property type="entry name" value="Phosphoenolpyruvate-binding domains"/>
    <property type="match status" value="1"/>
</dbReference>
<dbReference type="PANTHER" id="PTHR46244:SF6">
    <property type="entry name" value="PHOSPHOENOLPYRUVATE-PROTEIN PHOSPHOTRANSFERASE"/>
    <property type="match status" value="1"/>
</dbReference>
<keyword evidence="14 16" id="KW-0460">Magnesium</keyword>
<keyword evidence="10 16" id="KW-0808">Transferase</keyword>
<dbReference type="GO" id="GO:0046872">
    <property type="term" value="F:metal ion binding"/>
    <property type="evidence" value="ECO:0007669"/>
    <property type="project" value="UniProtKB-KW"/>
</dbReference>
<evidence type="ECO:0000256" key="17">
    <source>
        <dbReference type="PIRSR" id="PIRSR000732-1"/>
    </source>
</evidence>
<dbReference type="InterPro" id="IPR036637">
    <property type="entry name" value="Phosphohistidine_dom_sf"/>
</dbReference>
<keyword evidence="20" id="KW-0472">Membrane</keyword>
<dbReference type="SUPFAM" id="SSF51621">
    <property type="entry name" value="Phosphoenolpyruvate/pyruvate domain"/>
    <property type="match status" value="1"/>
</dbReference>
<evidence type="ECO:0000256" key="7">
    <source>
        <dbReference type="ARBA" id="ARBA00022448"/>
    </source>
</evidence>
<feature type="binding site" evidence="18">
    <location>
        <position position="337"/>
    </location>
    <ligand>
        <name>phosphoenolpyruvate</name>
        <dbReference type="ChEBI" id="CHEBI:58702"/>
    </ligand>
</feature>
<keyword evidence="9 16" id="KW-0762">Sugar transport</keyword>
<gene>
    <name evidence="24" type="primary">ptsI</name>
    <name evidence="24" type="ordered locus">Pcar_1929</name>
</gene>
<feature type="domain" description="PEP-utilising enzyme mobile" evidence="21">
    <location>
        <begin position="158"/>
        <end position="230"/>
    </location>
</feature>
<evidence type="ECO:0000313" key="24">
    <source>
        <dbReference type="EMBL" id="ABA89170.1"/>
    </source>
</evidence>
<comment type="similarity">
    <text evidence="4 16">Belongs to the PEP-utilizing enzyme family.</text>
</comment>
<dbReference type="STRING" id="338963.Pcar_1929"/>
<keyword evidence="8 16" id="KW-0963">Cytoplasm</keyword>
<dbReference type="Pfam" id="PF05524">
    <property type="entry name" value="PEP-utilisers_N"/>
    <property type="match status" value="1"/>
</dbReference>
<evidence type="ECO:0000259" key="23">
    <source>
        <dbReference type="Pfam" id="PF05524"/>
    </source>
</evidence>
<evidence type="ECO:0000256" key="15">
    <source>
        <dbReference type="ARBA" id="ARBA00033235"/>
    </source>
</evidence>
<feature type="binding site" evidence="19">
    <location>
        <position position="460"/>
    </location>
    <ligand>
        <name>Mg(2+)</name>
        <dbReference type="ChEBI" id="CHEBI:18420"/>
    </ligand>
</feature>
<comment type="cofactor">
    <cofactor evidence="2 16 19">
        <name>Mg(2+)</name>
        <dbReference type="ChEBI" id="CHEBI:18420"/>
    </cofactor>
</comment>
<dbReference type="HOGENOM" id="CLU_007308_7_0_7"/>
<name>Q3A387_SYNC1</name>
<evidence type="ECO:0000256" key="2">
    <source>
        <dbReference type="ARBA" id="ARBA00001946"/>
    </source>
</evidence>
<dbReference type="GO" id="GO:0005737">
    <property type="term" value="C:cytoplasm"/>
    <property type="evidence" value="ECO:0007669"/>
    <property type="project" value="UniProtKB-SubCell"/>
</dbReference>
<sequence>MLQDVFLVGIGASPGIAIGSAYVVDRRRMSAVERTLEPHELEEEVRLFHAALQHSREQLEDVKKRVADPHIAEHLHIIDTHLLILKDPMLVDETVATIRREKINAEGALMRTLKGFRAVFDVIDDEYLRERRSDVDSVGDRILRNLVGVSQQSLADIERKSVVVAHDLSPADTMQMDKSRIIGFITDLGGRTSHTTILARSLGIPAVVGLESVTSQIRERMPVIIDGCTGTVVLNPSPDTFREYLDKKQFYEYQAEELTYFRGLDAVTLDGHNIILRSNIEIAEEVPIALREGAQGVGLFRTEFLYMKRKCVPSEDEQVEAYREIIESMAPHPVTIRTLDVGGDKLVSDIDLSDEANPAMGLRAIRFSLKEKILFKVQLRAILRASAHGKARILFPMITGVAEIKSCKNLLNEVKRELAEEGHAFDADIEIGIMIETPAAALVTELLAREVDFLSVGTNDLIQYCLAVDRGNEHVAYLYEPLHPAVLRALRMICRAAQQAGVMVGICGEMAADPLYTLVLLGLGFDEWSMNAPFISQVKRIIRQVYRPEAEQLVAELFELGSAPEAARRLAGEMNRRFPSLFGKPIGGPVE</sequence>
<dbReference type="InterPro" id="IPR040442">
    <property type="entry name" value="Pyrv_kinase-like_dom_sf"/>
</dbReference>
<dbReference type="InterPro" id="IPR018274">
    <property type="entry name" value="PEP_util_AS"/>
</dbReference>
<dbReference type="InterPro" id="IPR036618">
    <property type="entry name" value="PtsI_HPr-bd_sf"/>
</dbReference>
<feature type="binding site" evidence="18">
    <location>
        <position position="301"/>
    </location>
    <ligand>
        <name>phosphoenolpyruvate</name>
        <dbReference type="ChEBI" id="CHEBI:58702"/>
    </ligand>
</feature>
<evidence type="ECO:0000259" key="22">
    <source>
        <dbReference type="Pfam" id="PF02896"/>
    </source>
</evidence>
<keyword evidence="24" id="KW-0670">Pyruvate</keyword>
<evidence type="ECO:0000256" key="8">
    <source>
        <dbReference type="ARBA" id="ARBA00022490"/>
    </source>
</evidence>
<feature type="active site" description="Proton donor" evidence="17">
    <location>
        <position position="507"/>
    </location>
</feature>
<dbReference type="PIRSF" id="PIRSF000732">
    <property type="entry name" value="PTS_enzyme_I"/>
    <property type="match status" value="1"/>
</dbReference>
<feature type="active site" description="Tele-phosphohistidine intermediate" evidence="17">
    <location>
        <position position="194"/>
    </location>
</feature>
<dbReference type="Pfam" id="PF02896">
    <property type="entry name" value="PEP-utilizers_C"/>
    <property type="match status" value="1"/>
</dbReference>
<dbReference type="NCBIfam" id="TIGR01417">
    <property type="entry name" value="PTS_I_fam"/>
    <property type="match status" value="1"/>
</dbReference>
<dbReference type="InterPro" id="IPR015813">
    <property type="entry name" value="Pyrv/PenolPyrv_kinase-like_dom"/>
</dbReference>
<dbReference type="InterPro" id="IPR050499">
    <property type="entry name" value="PEP-utilizing_PTS_enzyme"/>
</dbReference>
<dbReference type="InterPro" id="IPR008731">
    <property type="entry name" value="PTS_EIN"/>
</dbReference>
<dbReference type="Proteomes" id="UP000002534">
    <property type="component" value="Chromosome"/>
</dbReference>
<evidence type="ECO:0000256" key="20">
    <source>
        <dbReference type="SAM" id="Phobius"/>
    </source>
</evidence>
<dbReference type="Pfam" id="PF00391">
    <property type="entry name" value="PEP-utilizers"/>
    <property type="match status" value="1"/>
</dbReference>
<keyword evidence="7 16" id="KW-0813">Transport</keyword>
<comment type="function">
    <text evidence="16">General (non sugar-specific) component of the phosphoenolpyruvate-dependent sugar phosphotransferase system (sugar PTS). This major carbohydrate active-transport system catalyzes the phosphorylation of incoming sugar substrates concomitantly with their translocation across the cell membrane. Enzyme I transfers the phosphoryl group from phosphoenolpyruvate (PEP) to the phosphoryl carrier protein (HPr).</text>
</comment>